<dbReference type="PANTHER" id="PTHR42925">
    <property type="entry name" value="MULTIDRUG AND TOXIN EFFLUX PROTEIN MATE FAMILY"/>
    <property type="match status" value="1"/>
</dbReference>
<reference evidence="8 9" key="1">
    <citation type="journal article" date="2011" name="J. Bacteriol.">
        <title>Complete genome sequence of the cellulose-degrading bacterium Cellulosilyticum lentocellum.</title>
        <authorList>
            <consortium name="US DOE Joint Genome Institute"/>
            <person name="Miller D.A."/>
            <person name="Suen G."/>
            <person name="Bruce D."/>
            <person name="Copeland A."/>
            <person name="Cheng J.F."/>
            <person name="Detter C."/>
            <person name="Goodwin L.A."/>
            <person name="Han C.S."/>
            <person name="Hauser L.J."/>
            <person name="Land M.L."/>
            <person name="Lapidus A."/>
            <person name="Lucas S."/>
            <person name="Meincke L."/>
            <person name="Pitluck S."/>
            <person name="Tapia R."/>
            <person name="Teshima H."/>
            <person name="Woyke T."/>
            <person name="Fox B.G."/>
            <person name="Angert E.R."/>
            <person name="Currie C.R."/>
        </authorList>
    </citation>
    <scope>NUCLEOTIDE SEQUENCE [LARGE SCALE GENOMIC DNA]</scope>
    <source>
        <strain evidence="9">ATCC 49066 / DSM 5427 / NCIMB 11756 / RHM5</strain>
    </source>
</reference>
<evidence type="ECO:0000256" key="4">
    <source>
        <dbReference type="ARBA" id="ARBA00022692"/>
    </source>
</evidence>
<dbReference type="InterPro" id="IPR002528">
    <property type="entry name" value="MATE_fam"/>
</dbReference>
<dbReference type="EMBL" id="CP002582">
    <property type="protein sequence ID" value="ADZ84822.1"/>
    <property type="molecule type" value="Genomic_DNA"/>
</dbReference>
<dbReference type="RefSeq" id="WP_013658100.1">
    <property type="nucleotide sequence ID" value="NC_015275.1"/>
</dbReference>
<dbReference type="InterPro" id="IPR048279">
    <property type="entry name" value="MdtK-like"/>
</dbReference>
<feature type="transmembrane region" description="Helical" evidence="7">
    <location>
        <begin position="131"/>
        <end position="151"/>
    </location>
</feature>
<feature type="transmembrane region" description="Helical" evidence="7">
    <location>
        <begin position="352"/>
        <end position="375"/>
    </location>
</feature>
<accession>F2JP83</accession>
<keyword evidence="4 7" id="KW-0812">Transmembrane</keyword>
<dbReference type="GO" id="GO:0005886">
    <property type="term" value="C:plasma membrane"/>
    <property type="evidence" value="ECO:0007669"/>
    <property type="project" value="UniProtKB-SubCell"/>
</dbReference>
<organism evidence="8 9">
    <name type="scientific">Cellulosilyticum lentocellum (strain ATCC 49066 / DSM 5427 / NCIMB 11756 / RHM5)</name>
    <name type="common">Clostridium lentocellum</name>
    <dbReference type="NCBI Taxonomy" id="642492"/>
    <lineage>
        <taxon>Bacteria</taxon>
        <taxon>Bacillati</taxon>
        <taxon>Bacillota</taxon>
        <taxon>Clostridia</taxon>
        <taxon>Lachnospirales</taxon>
        <taxon>Cellulosilyticaceae</taxon>
        <taxon>Cellulosilyticum</taxon>
    </lineage>
</organism>
<feature type="transmembrane region" description="Helical" evidence="7">
    <location>
        <begin position="279"/>
        <end position="300"/>
    </location>
</feature>
<dbReference type="eggNOG" id="COG0534">
    <property type="taxonomic scope" value="Bacteria"/>
</dbReference>
<comment type="subcellular location">
    <subcellularLocation>
        <location evidence="1">Cell membrane</location>
        <topology evidence="1">Multi-pass membrane protein</topology>
    </subcellularLocation>
</comment>
<evidence type="ECO:0000313" key="9">
    <source>
        <dbReference type="Proteomes" id="UP000008467"/>
    </source>
</evidence>
<dbReference type="HOGENOM" id="CLU_012893_5_1_9"/>
<dbReference type="KEGG" id="cle:Clole_3127"/>
<dbReference type="Proteomes" id="UP000008467">
    <property type="component" value="Chromosome"/>
</dbReference>
<keyword evidence="2" id="KW-0813">Transport</keyword>
<feature type="transmembrane region" description="Helical" evidence="7">
    <location>
        <begin position="89"/>
        <end position="111"/>
    </location>
</feature>
<feature type="transmembrane region" description="Helical" evidence="7">
    <location>
        <begin position="163"/>
        <end position="184"/>
    </location>
</feature>
<keyword evidence="6 7" id="KW-0472">Membrane</keyword>
<dbReference type="GO" id="GO:0015297">
    <property type="term" value="F:antiporter activity"/>
    <property type="evidence" value="ECO:0007669"/>
    <property type="project" value="InterPro"/>
</dbReference>
<dbReference type="STRING" id="642492.Clole_3127"/>
<dbReference type="NCBIfam" id="TIGR00797">
    <property type="entry name" value="matE"/>
    <property type="match status" value="1"/>
</dbReference>
<evidence type="ECO:0000256" key="5">
    <source>
        <dbReference type="ARBA" id="ARBA00022989"/>
    </source>
</evidence>
<dbReference type="PIRSF" id="PIRSF006603">
    <property type="entry name" value="DinF"/>
    <property type="match status" value="1"/>
</dbReference>
<dbReference type="Pfam" id="PF01554">
    <property type="entry name" value="MatE"/>
    <property type="match status" value="2"/>
</dbReference>
<dbReference type="GO" id="GO:0042910">
    <property type="term" value="F:xenobiotic transmembrane transporter activity"/>
    <property type="evidence" value="ECO:0007669"/>
    <property type="project" value="InterPro"/>
</dbReference>
<proteinExistence type="predicted"/>
<dbReference type="AlphaFoldDB" id="F2JP83"/>
<protein>
    <submittedName>
        <fullName evidence="8">MATE efflux family protein</fullName>
    </submittedName>
</protein>
<feature type="transmembrane region" description="Helical" evidence="7">
    <location>
        <begin position="321"/>
        <end position="340"/>
    </location>
</feature>
<gene>
    <name evidence="8" type="ordered locus">Clole_3127</name>
</gene>
<evidence type="ECO:0000313" key="8">
    <source>
        <dbReference type="EMBL" id="ADZ84822.1"/>
    </source>
</evidence>
<keyword evidence="3" id="KW-1003">Cell membrane</keyword>
<evidence type="ECO:0000256" key="3">
    <source>
        <dbReference type="ARBA" id="ARBA00022475"/>
    </source>
</evidence>
<feature type="transmembrane region" description="Helical" evidence="7">
    <location>
        <begin position="250"/>
        <end position="267"/>
    </location>
</feature>
<feature type="transmembrane region" description="Helical" evidence="7">
    <location>
        <begin position="387"/>
        <end position="410"/>
    </location>
</feature>
<feature type="transmembrane region" description="Helical" evidence="7">
    <location>
        <begin position="190"/>
        <end position="213"/>
    </location>
</feature>
<evidence type="ECO:0000256" key="7">
    <source>
        <dbReference type="SAM" id="Phobius"/>
    </source>
</evidence>
<feature type="transmembrane region" description="Helical" evidence="7">
    <location>
        <begin position="416"/>
        <end position="435"/>
    </location>
</feature>
<sequence>MTKSTPSFYKMVLALVLPMALQNLINVAVTSADVIMLGKVNETVLSASSLAGQVQFVMTLFFFGITSGAAVLTAQYWGQKDTRTIEKVMVIALRISLVVALFFTATVLIFTEQVMGIFTKEVDVIAEGVKYLRIIAFSYILTAITMVYLNIMRSVEKVVISTLVYLISLIVNIVLNAIFIFGLLGFPALGIQGAALATLIARLVELLIVIVYATKFNHTIRFHIKDVFTKNQLLEKDFYRYSVPVIANELMWGAACAMNTVIIGHIGKSVVAANSVAQVTRQLATVVSFGIAGAAAIIIGKTIGEKDEETAKVYGKKFVHLSLYAGVIGGLIILVIRPIVMSNLALTKEAQGYLSIMMFVMSYFVVAQSFNANLVVGVFRAGGDTNFGLIIDVVTMWCGSLLLGFLSAFVFKWPIAITYILLMSDELIKIPLTLYRYKSMKWLRNVTRTIA</sequence>
<feature type="transmembrane region" description="Helical" evidence="7">
    <location>
        <begin position="56"/>
        <end position="77"/>
    </location>
</feature>
<keyword evidence="9" id="KW-1185">Reference proteome</keyword>
<name>F2JP83_CELLD</name>
<evidence type="ECO:0000256" key="1">
    <source>
        <dbReference type="ARBA" id="ARBA00004651"/>
    </source>
</evidence>
<dbReference type="InterPro" id="IPR047135">
    <property type="entry name" value="YsiQ"/>
</dbReference>
<dbReference type="PANTHER" id="PTHR42925:SF2">
    <property type="entry name" value="NA+ DRIVEN MULTIDRUG EFFLUX PUMP"/>
    <property type="match status" value="1"/>
</dbReference>
<evidence type="ECO:0000256" key="6">
    <source>
        <dbReference type="ARBA" id="ARBA00023136"/>
    </source>
</evidence>
<dbReference type="CDD" id="cd13134">
    <property type="entry name" value="MATE_like_8"/>
    <property type="match status" value="1"/>
</dbReference>
<keyword evidence="5 7" id="KW-1133">Transmembrane helix</keyword>
<evidence type="ECO:0000256" key="2">
    <source>
        <dbReference type="ARBA" id="ARBA00022448"/>
    </source>
</evidence>